<dbReference type="InterPro" id="IPR004360">
    <property type="entry name" value="Glyas_Fos-R_dOase_dom"/>
</dbReference>
<dbReference type="SUPFAM" id="SSF54593">
    <property type="entry name" value="Glyoxalase/Bleomycin resistance protein/Dihydroxybiphenyl dioxygenase"/>
    <property type="match status" value="1"/>
</dbReference>
<dbReference type="PANTHER" id="PTHR33993:SF10">
    <property type="entry name" value="CONSERVED PROTEIN"/>
    <property type="match status" value="1"/>
</dbReference>
<proteinExistence type="predicted"/>
<evidence type="ECO:0000313" key="2">
    <source>
        <dbReference type="EMBL" id="GER98692.1"/>
    </source>
</evidence>
<dbReference type="EMBL" id="BLAD01000037">
    <property type="protein sequence ID" value="GER98692.1"/>
    <property type="molecule type" value="Genomic_DNA"/>
</dbReference>
<gene>
    <name evidence="2" type="ORF">Acor_07540</name>
</gene>
<dbReference type="AlphaFoldDB" id="A0A5M3VUD8"/>
<dbReference type="OrthoDB" id="9793039at2"/>
<reference evidence="2 3" key="1">
    <citation type="submission" date="2019-10" db="EMBL/GenBank/DDBJ databases">
        <title>Whole genome shotgun sequence of Acrocarpospora corrugata NBRC 13972.</title>
        <authorList>
            <person name="Ichikawa N."/>
            <person name="Kimura A."/>
            <person name="Kitahashi Y."/>
            <person name="Komaki H."/>
            <person name="Oguchi A."/>
        </authorList>
    </citation>
    <scope>NUCLEOTIDE SEQUENCE [LARGE SCALE GENOMIC DNA]</scope>
    <source>
        <strain evidence="2 3">NBRC 13972</strain>
    </source>
</reference>
<dbReference type="RefSeq" id="WP_155335124.1">
    <property type="nucleotide sequence ID" value="NZ_BAAABN010000078.1"/>
</dbReference>
<dbReference type="InterPro" id="IPR029068">
    <property type="entry name" value="Glyas_Bleomycin-R_OHBP_Dase"/>
</dbReference>
<evidence type="ECO:0000259" key="1">
    <source>
        <dbReference type="PROSITE" id="PS51819"/>
    </source>
</evidence>
<dbReference type="Pfam" id="PF00903">
    <property type="entry name" value="Glyoxalase"/>
    <property type="match status" value="2"/>
</dbReference>
<feature type="domain" description="VOC" evidence="1">
    <location>
        <begin position="10"/>
        <end position="123"/>
    </location>
</feature>
<name>A0A5M3VUD8_9ACTN</name>
<dbReference type="InterPro" id="IPR037523">
    <property type="entry name" value="VOC_core"/>
</dbReference>
<dbReference type="Gene3D" id="3.10.180.10">
    <property type="entry name" value="2,3-Dihydroxybiphenyl 1,2-Dioxygenase, domain 1"/>
    <property type="match status" value="2"/>
</dbReference>
<evidence type="ECO:0000313" key="3">
    <source>
        <dbReference type="Proteomes" id="UP000334990"/>
    </source>
</evidence>
<protein>
    <submittedName>
        <fullName evidence="2">Hydroxylase</fullName>
    </submittedName>
</protein>
<accession>A0A5M3VUD8</accession>
<dbReference type="Proteomes" id="UP000334990">
    <property type="component" value="Unassembled WGS sequence"/>
</dbReference>
<feature type="domain" description="VOC" evidence="1">
    <location>
        <begin position="137"/>
        <end position="253"/>
    </location>
</feature>
<organism evidence="2 3">
    <name type="scientific">Acrocarpospora corrugata</name>
    <dbReference type="NCBI Taxonomy" id="35763"/>
    <lineage>
        <taxon>Bacteria</taxon>
        <taxon>Bacillati</taxon>
        <taxon>Actinomycetota</taxon>
        <taxon>Actinomycetes</taxon>
        <taxon>Streptosporangiales</taxon>
        <taxon>Streptosporangiaceae</taxon>
        <taxon>Acrocarpospora</taxon>
    </lineage>
</organism>
<dbReference type="CDD" id="cd07247">
    <property type="entry name" value="SgaA_N_like"/>
    <property type="match status" value="2"/>
</dbReference>
<keyword evidence="3" id="KW-1185">Reference proteome</keyword>
<dbReference type="InterPro" id="IPR052164">
    <property type="entry name" value="Anthracycline_SecMetBiosynth"/>
</dbReference>
<dbReference type="PROSITE" id="PS51819">
    <property type="entry name" value="VOC"/>
    <property type="match status" value="2"/>
</dbReference>
<comment type="caution">
    <text evidence="2">The sequence shown here is derived from an EMBL/GenBank/DDBJ whole genome shotgun (WGS) entry which is preliminary data.</text>
</comment>
<sequence>MLTTDFFPGAPNWLDLGSPDTEASADFYGSVFGWTFQSAGPEAGGYGFLQQSGKTVAALGPITEAGASPAWTIYFHAPDVDAAAKTVTEHGGTVRVEPGDVFDAGRMAAFTDPGGAQFAVWQPGTTRGLDVVTEPGSLGWTELYVPDPSAVRDFYTDLLGWNIKEVPFGDGMTYVLASTAQGEQPDVAGIMPLQPGDSPHWLPYFEVPDTDATLIRVDAGGGTVLLPAMDVDGIGRFAVCADPHGARFAVITSSDVPA</sequence>
<dbReference type="PANTHER" id="PTHR33993">
    <property type="entry name" value="GLYOXALASE-RELATED"/>
    <property type="match status" value="1"/>
</dbReference>